<dbReference type="RefSeq" id="WP_210156615.1">
    <property type="nucleotide sequence ID" value="NZ_JAFCNB010000007.1"/>
</dbReference>
<reference evidence="4" key="1">
    <citation type="submission" date="2021-02" db="EMBL/GenBank/DDBJ databases">
        <title>Draft genome sequence of Microbispora sp. RL4-1S isolated from rice leaves in Thailand.</title>
        <authorList>
            <person name="Muangham S."/>
            <person name="Duangmal K."/>
        </authorList>
    </citation>
    <scope>NUCLEOTIDE SEQUENCE</scope>
    <source>
        <strain evidence="4">RL4-1S</strain>
    </source>
</reference>
<protein>
    <submittedName>
        <fullName evidence="4">Glycosyltransferase</fullName>
    </submittedName>
</protein>
<dbReference type="PANTHER" id="PTHR45947">
    <property type="entry name" value="SULFOQUINOVOSYL TRANSFERASE SQD2"/>
    <property type="match status" value="1"/>
</dbReference>
<keyword evidence="2" id="KW-0808">Transferase</keyword>
<dbReference type="Gene3D" id="3.40.50.2000">
    <property type="entry name" value="Glycogen Phosphorylase B"/>
    <property type="match status" value="2"/>
</dbReference>
<dbReference type="Proteomes" id="UP000674234">
    <property type="component" value="Unassembled WGS sequence"/>
</dbReference>
<evidence type="ECO:0000313" key="5">
    <source>
        <dbReference type="Proteomes" id="UP000674234"/>
    </source>
</evidence>
<evidence type="ECO:0000313" key="4">
    <source>
        <dbReference type="EMBL" id="MBP2705343.1"/>
    </source>
</evidence>
<dbReference type="AlphaFoldDB" id="A0A941AKK2"/>
<dbReference type="EMBL" id="JAFCNB010000007">
    <property type="protein sequence ID" value="MBP2705343.1"/>
    <property type="molecule type" value="Genomic_DNA"/>
</dbReference>
<evidence type="ECO:0000259" key="3">
    <source>
        <dbReference type="Pfam" id="PF13579"/>
    </source>
</evidence>
<dbReference type="InterPro" id="IPR028098">
    <property type="entry name" value="Glyco_trans_4-like_N"/>
</dbReference>
<proteinExistence type="predicted"/>
<organism evidence="4 5">
    <name type="scientific">Microbispora oryzae</name>
    <dbReference type="NCBI Taxonomy" id="2806554"/>
    <lineage>
        <taxon>Bacteria</taxon>
        <taxon>Bacillati</taxon>
        <taxon>Actinomycetota</taxon>
        <taxon>Actinomycetes</taxon>
        <taxon>Streptosporangiales</taxon>
        <taxon>Streptosporangiaceae</taxon>
        <taxon>Microbispora</taxon>
    </lineage>
</organism>
<dbReference type="InterPro" id="IPR050194">
    <property type="entry name" value="Glycosyltransferase_grp1"/>
</dbReference>
<keyword evidence="1" id="KW-0328">Glycosyltransferase</keyword>
<accession>A0A941AKK2</accession>
<keyword evidence="5" id="KW-1185">Reference proteome</keyword>
<evidence type="ECO:0000256" key="2">
    <source>
        <dbReference type="ARBA" id="ARBA00022679"/>
    </source>
</evidence>
<comment type="caution">
    <text evidence="4">The sequence shown here is derived from an EMBL/GenBank/DDBJ whole genome shotgun (WGS) entry which is preliminary data.</text>
</comment>
<feature type="domain" description="Glycosyltransferase subfamily 4-like N-terminal" evidence="3">
    <location>
        <begin position="30"/>
        <end position="181"/>
    </location>
</feature>
<evidence type="ECO:0000256" key="1">
    <source>
        <dbReference type="ARBA" id="ARBA00022676"/>
    </source>
</evidence>
<dbReference type="GO" id="GO:0016758">
    <property type="term" value="F:hexosyltransferase activity"/>
    <property type="evidence" value="ECO:0007669"/>
    <property type="project" value="TreeGrafter"/>
</dbReference>
<sequence length="409" mass="42671">MNLLASSPPPAVRPAEPVLIATDTYPPDVNGAAYFTRRLASGLAARGNRVHVVCASADGPPGGENADGVVVHRLRSVPLAGHPAMRVGLPVGLGHSLSRLIERISPRVVHVQGHLVVAGAAVRAARRAGVPVVATSRFVPDDLARYGRVPARLRGPAGRLARRDLALVLAVADHVTTPAPAAGPFPGGGVARAVEAVSCGVDLRRFRPGPQAGARRMFGLDDRPTILFVGRLHEVKRLGDLVRALPHVLNLVDAQVVVAGAGGLRGDLERLATRIGVGGRVRFLGFVPDAELPHLYPAADVFAMPGAAESQSIATLEAMASGLPVVAAGLPGRPHLVSGNGLLYPPGDVKELARCLTAILSSAESRASMSRASLALAAEHDHERSFARFEELYTELSGKAKAKNHGNRS</sequence>
<dbReference type="GO" id="GO:1901137">
    <property type="term" value="P:carbohydrate derivative biosynthetic process"/>
    <property type="evidence" value="ECO:0007669"/>
    <property type="project" value="UniProtKB-ARBA"/>
</dbReference>
<dbReference type="SUPFAM" id="SSF53756">
    <property type="entry name" value="UDP-Glycosyltransferase/glycogen phosphorylase"/>
    <property type="match status" value="1"/>
</dbReference>
<dbReference type="Pfam" id="PF13692">
    <property type="entry name" value="Glyco_trans_1_4"/>
    <property type="match status" value="1"/>
</dbReference>
<dbReference type="Pfam" id="PF13579">
    <property type="entry name" value="Glyco_trans_4_4"/>
    <property type="match status" value="1"/>
</dbReference>
<name>A0A941AKK2_9ACTN</name>
<gene>
    <name evidence="4" type="ORF">JOL79_16120</name>
</gene>
<dbReference type="PANTHER" id="PTHR45947:SF3">
    <property type="entry name" value="SULFOQUINOVOSYL TRANSFERASE SQD2"/>
    <property type="match status" value="1"/>
</dbReference>